<evidence type="ECO:0000313" key="3">
    <source>
        <dbReference type="EMBL" id="RPB27424.1"/>
    </source>
</evidence>
<dbReference type="InParanoid" id="A0A3N4LX06"/>
<proteinExistence type="predicted"/>
<keyword evidence="2" id="KW-1133">Transmembrane helix</keyword>
<evidence type="ECO:0000256" key="1">
    <source>
        <dbReference type="SAM" id="MobiDB-lite"/>
    </source>
</evidence>
<feature type="transmembrane region" description="Helical" evidence="2">
    <location>
        <begin position="132"/>
        <end position="156"/>
    </location>
</feature>
<dbReference type="EMBL" id="ML121531">
    <property type="protein sequence ID" value="RPB27424.1"/>
    <property type="molecule type" value="Genomic_DNA"/>
</dbReference>
<keyword evidence="4" id="KW-1185">Reference proteome</keyword>
<name>A0A3N4LX06_9PEZI</name>
<keyword evidence="2" id="KW-0812">Transmembrane</keyword>
<evidence type="ECO:0000313" key="4">
    <source>
        <dbReference type="Proteomes" id="UP000267821"/>
    </source>
</evidence>
<dbReference type="Proteomes" id="UP000267821">
    <property type="component" value="Unassembled WGS sequence"/>
</dbReference>
<feature type="transmembrane region" description="Helical" evidence="2">
    <location>
        <begin position="42"/>
        <end position="61"/>
    </location>
</feature>
<organism evidence="3 4">
    <name type="scientific">Terfezia boudieri ATCC MYA-4762</name>
    <dbReference type="NCBI Taxonomy" id="1051890"/>
    <lineage>
        <taxon>Eukaryota</taxon>
        <taxon>Fungi</taxon>
        <taxon>Dikarya</taxon>
        <taxon>Ascomycota</taxon>
        <taxon>Pezizomycotina</taxon>
        <taxon>Pezizomycetes</taxon>
        <taxon>Pezizales</taxon>
        <taxon>Pezizaceae</taxon>
        <taxon>Terfezia</taxon>
    </lineage>
</organism>
<dbReference type="AlphaFoldDB" id="A0A3N4LX06"/>
<gene>
    <name evidence="3" type="ORF">L211DRAFT_543933</name>
</gene>
<keyword evidence="2" id="KW-0472">Membrane</keyword>
<evidence type="ECO:0000256" key="2">
    <source>
        <dbReference type="SAM" id="Phobius"/>
    </source>
</evidence>
<accession>A0A3N4LX06</accession>
<feature type="region of interest" description="Disordered" evidence="1">
    <location>
        <begin position="199"/>
        <end position="230"/>
    </location>
</feature>
<sequence length="321" mass="33741">MSVRGKEDDANRVDGIPVCNKACEGGGGGATSPWWLSGWAGGGVRSLGGLSCVVVVIAAAAERACMRRTMETKGVWRRTCGGACGDRACHWLDRLDGLEFYGSGLSPSLPTTSRPHITAGLRSPLLCNATAIAVNVAAAAAAALLLCCSAALLLMLSPSYYPGRLQTLKLQYSTRLTASTESAKKAAIWLARGEKHHRAGLHNGATRQRSPSAVEGAKPPRKKLQSPLPPPLSPANKCNIFLQSPALSILIRSKNVLTATILIMTPAGLGQAKQPGICTAALTATPPSPEPPLRPNQESTTSILSFRFIFRATAILPLTFL</sequence>
<protein>
    <submittedName>
        <fullName evidence="3">Uncharacterized protein</fullName>
    </submittedName>
</protein>
<reference evidence="3 4" key="1">
    <citation type="journal article" date="2018" name="Nat. Ecol. Evol.">
        <title>Pezizomycetes genomes reveal the molecular basis of ectomycorrhizal truffle lifestyle.</title>
        <authorList>
            <person name="Murat C."/>
            <person name="Payen T."/>
            <person name="Noel B."/>
            <person name="Kuo A."/>
            <person name="Morin E."/>
            <person name="Chen J."/>
            <person name="Kohler A."/>
            <person name="Krizsan K."/>
            <person name="Balestrini R."/>
            <person name="Da Silva C."/>
            <person name="Montanini B."/>
            <person name="Hainaut M."/>
            <person name="Levati E."/>
            <person name="Barry K.W."/>
            <person name="Belfiori B."/>
            <person name="Cichocki N."/>
            <person name="Clum A."/>
            <person name="Dockter R.B."/>
            <person name="Fauchery L."/>
            <person name="Guy J."/>
            <person name="Iotti M."/>
            <person name="Le Tacon F."/>
            <person name="Lindquist E.A."/>
            <person name="Lipzen A."/>
            <person name="Malagnac F."/>
            <person name="Mello A."/>
            <person name="Molinier V."/>
            <person name="Miyauchi S."/>
            <person name="Poulain J."/>
            <person name="Riccioni C."/>
            <person name="Rubini A."/>
            <person name="Sitrit Y."/>
            <person name="Splivallo R."/>
            <person name="Traeger S."/>
            <person name="Wang M."/>
            <person name="Zifcakova L."/>
            <person name="Wipf D."/>
            <person name="Zambonelli A."/>
            <person name="Paolocci F."/>
            <person name="Nowrousian M."/>
            <person name="Ottonello S."/>
            <person name="Baldrian P."/>
            <person name="Spatafora J.W."/>
            <person name="Henrissat B."/>
            <person name="Nagy L.G."/>
            <person name="Aury J.M."/>
            <person name="Wincker P."/>
            <person name="Grigoriev I.V."/>
            <person name="Bonfante P."/>
            <person name="Martin F.M."/>
        </authorList>
    </citation>
    <scope>NUCLEOTIDE SEQUENCE [LARGE SCALE GENOMIC DNA]</scope>
    <source>
        <strain evidence="3 4">ATCC MYA-4762</strain>
    </source>
</reference>